<dbReference type="AlphaFoldDB" id="A0A2B7Y7A0"/>
<comment type="caution">
    <text evidence="2">The sequence shown here is derived from an EMBL/GenBank/DDBJ whole genome shotgun (WGS) entry which is preliminary data.</text>
</comment>
<keyword evidence="3" id="KW-1185">Reference proteome</keyword>
<proteinExistence type="predicted"/>
<keyword evidence="1" id="KW-0472">Membrane</keyword>
<keyword evidence="1" id="KW-1133">Transmembrane helix</keyword>
<name>A0A2B7Y7A0_POLH7</name>
<dbReference type="Proteomes" id="UP000224634">
    <property type="component" value="Unassembled WGS sequence"/>
</dbReference>
<organism evidence="2 3">
    <name type="scientific">Polytolypa hystricis (strain UAMH7299)</name>
    <dbReference type="NCBI Taxonomy" id="1447883"/>
    <lineage>
        <taxon>Eukaryota</taxon>
        <taxon>Fungi</taxon>
        <taxon>Dikarya</taxon>
        <taxon>Ascomycota</taxon>
        <taxon>Pezizomycotina</taxon>
        <taxon>Eurotiomycetes</taxon>
        <taxon>Eurotiomycetidae</taxon>
        <taxon>Onygenales</taxon>
        <taxon>Onygenales incertae sedis</taxon>
        <taxon>Polytolypa</taxon>
    </lineage>
</organism>
<evidence type="ECO:0000313" key="2">
    <source>
        <dbReference type="EMBL" id="PGH16762.1"/>
    </source>
</evidence>
<gene>
    <name evidence="2" type="ORF">AJ80_05077</name>
</gene>
<dbReference type="EMBL" id="PDNA01000071">
    <property type="protein sequence ID" value="PGH16762.1"/>
    <property type="molecule type" value="Genomic_DNA"/>
</dbReference>
<keyword evidence="1" id="KW-0812">Transmembrane</keyword>
<accession>A0A2B7Y7A0</accession>
<feature type="transmembrane region" description="Helical" evidence="1">
    <location>
        <begin position="108"/>
        <end position="129"/>
    </location>
</feature>
<feature type="transmembrane region" description="Helical" evidence="1">
    <location>
        <begin position="66"/>
        <end position="88"/>
    </location>
</feature>
<evidence type="ECO:0000256" key="1">
    <source>
        <dbReference type="SAM" id="Phobius"/>
    </source>
</evidence>
<protein>
    <submittedName>
        <fullName evidence="2">Uncharacterized protein</fullName>
    </submittedName>
</protein>
<sequence length="135" mass="15065">MPGPSVQMLMKRVDGALIRLKVALDLKNKVAVMEMNNSIMEMNNNTREMNKNILQRTKDTADNIRTVKVLAGVTLACLAVNFILVMASSDSSNSQAPARSAPPISRQVQIFFAQTILLMLAMLTAWYILTKRLQR</sequence>
<evidence type="ECO:0000313" key="3">
    <source>
        <dbReference type="Proteomes" id="UP000224634"/>
    </source>
</evidence>
<reference evidence="2 3" key="1">
    <citation type="submission" date="2017-10" db="EMBL/GenBank/DDBJ databases">
        <title>Comparative genomics in systemic dimorphic fungi from Ajellomycetaceae.</title>
        <authorList>
            <person name="Munoz J.F."/>
            <person name="Mcewen J.G."/>
            <person name="Clay O.K."/>
            <person name="Cuomo C.A."/>
        </authorList>
    </citation>
    <scope>NUCLEOTIDE SEQUENCE [LARGE SCALE GENOMIC DNA]</scope>
    <source>
        <strain evidence="2 3">UAMH7299</strain>
    </source>
</reference>